<dbReference type="EMBL" id="JANPWB010000015">
    <property type="protein sequence ID" value="KAJ1088528.1"/>
    <property type="molecule type" value="Genomic_DNA"/>
</dbReference>
<proteinExistence type="predicted"/>
<name>A0AAV7LI52_PLEWA</name>
<evidence type="ECO:0000313" key="2">
    <source>
        <dbReference type="Proteomes" id="UP001066276"/>
    </source>
</evidence>
<sequence>MQVTPEEQEEVHLVEEVNLGAVEGGLALDPELQHHEEELDCLPTGVKSPATAVRNVPSDNLFPEELEDRKSDRELTLQLAKWKLSAEEKKAAADKN</sequence>
<gene>
    <name evidence="1" type="ORF">NDU88_001685</name>
</gene>
<dbReference type="Proteomes" id="UP001066276">
    <property type="component" value="Chromosome 11"/>
</dbReference>
<protein>
    <submittedName>
        <fullName evidence="1">Uncharacterized protein</fullName>
    </submittedName>
</protein>
<comment type="caution">
    <text evidence="1">The sequence shown here is derived from an EMBL/GenBank/DDBJ whole genome shotgun (WGS) entry which is preliminary data.</text>
</comment>
<accession>A0AAV7LI52</accession>
<reference evidence="1" key="1">
    <citation type="journal article" date="2022" name="bioRxiv">
        <title>Sequencing and chromosome-scale assembly of the giantPleurodeles waltlgenome.</title>
        <authorList>
            <person name="Brown T."/>
            <person name="Elewa A."/>
            <person name="Iarovenko S."/>
            <person name="Subramanian E."/>
            <person name="Araus A.J."/>
            <person name="Petzold A."/>
            <person name="Susuki M."/>
            <person name="Suzuki K.-i.T."/>
            <person name="Hayashi T."/>
            <person name="Toyoda A."/>
            <person name="Oliveira C."/>
            <person name="Osipova E."/>
            <person name="Leigh N.D."/>
            <person name="Simon A."/>
            <person name="Yun M.H."/>
        </authorList>
    </citation>
    <scope>NUCLEOTIDE SEQUENCE</scope>
    <source>
        <strain evidence="1">20211129_DDA</strain>
        <tissue evidence="1">Liver</tissue>
    </source>
</reference>
<dbReference type="AlphaFoldDB" id="A0AAV7LI52"/>
<evidence type="ECO:0000313" key="1">
    <source>
        <dbReference type="EMBL" id="KAJ1088528.1"/>
    </source>
</evidence>
<organism evidence="1 2">
    <name type="scientific">Pleurodeles waltl</name>
    <name type="common">Iberian ribbed newt</name>
    <dbReference type="NCBI Taxonomy" id="8319"/>
    <lineage>
        <taxon>Eukaryota</taxon>
        <taxon>Metazoa</taxon>
        <taxon>Chordata</taxon>
        <taxon>Craniata</taxon>
        <taxon>Vertebrata</taxon>
        <taxon>Euteleostomi</taxon>
        <taxon>Amphibia</taxon>
        <taxon>Batrachia</taxon>
        <taxon>Caudata</taxon>
        <taxon>Salamandroidea</taxon>
        <taxon>Salamandridae</taxon>
        <taxon>Pleurodelinae</taxon>
        <taxon>Pleurodeles</taxon>
    </lineage>
</organism>
<keyword evidence="2" id="KW-1185">Reference proteome</keyword>